<evidence type="ECO:0008006" key="3">
    <source>
        <dbReference type="Google" id="ProtNLM"/>
    </source>
</evidence>
<name>A0A6S7B4U0_9BURK</name>
<accession>A0A6S7B4U0</accession>
<protein>
    <recommendedName>
        <fullName evidence="3">Tetratricopeptide repeat protein</fullName>
    </recommendedName>
</protein>
<dbReference type="RefSeq" id="WP_246279023.1">
    <property type="nucleotide sequence ID" value="NZ_CADIKK010000010.1"/>
</dbReference>
<evidence type="ECO:0000313" key="2">
    <source>
        <dbReference type="Proteomes" id="UP000494365"/>
    </source>
</evidence>
<organism evidence="1 2">
    <name type="scientific">Paraburkholderia ultramafica</name>
    <dbReference type="NCBI Taxonomy" id="1544867"/>
    <lineage>
        <taxon>Bacteria</taxon>
        <taxon>Pseudomonadati</taxon>
        <taxon>Pseudomonadota</taxon>
        <taxon>Betaproteobacteria</taxon>
        <taxon>Burkholderiales</taxon>
        <taxon>Burkholderiaceae</taxon>
        <taxon>Paraburkholderia</taxon>
    </lineage>
</organism>
<sequence>MSSGAWAQAGAAPRDELARWHAALERYRSHDWDAAAALLDALIAQHPQCALYRVYQERIMALRESRPATDWDGITTFGTK</sequence>
<dbReference type="EMBL" id="CADIKK010000010">
    <property type="protein sequence ID" value="CAB3787868.1"/>
    <property type="molecule type" value="Genomic_DNA"/>
</dbReference>
<reference evidence="1 2" key="1">
    <citation type="submission" date="2020-04" db="EMBL/GenBank/DDBJ databases">
        <authorList>
            <person name="De Canck E."/>
        </authorList>
    </citation>
    <scope>NUCLEOTIDE SEQUENCE [LARGE SCALE GENOMIC DNA]</scope>
    <source>
        <strain evidence="1 2">LMG 28614</strain>
    </source>
</reference>
<keyword evidence="2" id="KW-1185">Reference proteome</keyword>
<evidence type="ECO:0000313" key="1">
    <source>
        <dbReference type="EMBL" id="CAB3787868.1"/>
    </source>
</evidence>
<proteinExistence type="predicted"/>
<dbReference type="Proteomes" id="UP000494365">
    <property type="component" value="Unassembled WGS sequence"/>
</dbReference>
<dbReference type="AlphaFoldDB" id="A0A6S7B4U0"/>
<gene>
    <name evidence="1" type="ORF">LMG28614_02597</name>
</gene>